<protein>
    <recommendedName>
        <fullName evidence="3">O-acyltransferase WSD1 C-terminal domain-containing protein</fullName>
    </recommendedName>
</protein>
<sequence>MSSVHRGPADLELGGGRVRFTSGFPGLSPVQALTHGVHGIGDTVTLSVTTSPDVLDAAGLARYVALLHEAVASL</sequence>
<evidence type="ECO:0008006" key="3">
    <source>
        <dbReference type="Google" id="ProtNLM"/>
    </source>
</evidence>
<reference evidence="1 2" key="1">
    <citation type="journal article" date="2021" name="Front. Microbiol.">
        <title>Bacterial Transformation of Aromatic Monomers in Softwood Black Liquor.</title>
        <authorList>
            <person name="Navas L.E."/>
            <person name="Dexter G."/>
            <person name="Liu J."/>
            <person name="Levy-Booth D."/>
            <person name="Cho M."/>
            <person name="Jang S.K."/>
            <person name="Mansfield S.D."/>
            <person name="Renneckar S."/>
            <person name="Mohn W.W."/>
            <person name="Eltis L.D."/>
        </authorList>
    </citation>
    <scope>NUCLEOTIDE SEQUENCE [LARGE SCALE GENOMIC DNA]</scope>
    <source>
        <strain evidence="1 2">GD02</strain>
    </source>
</reference>
<proteinExistence type="predicted"/>
<gene>
    <name evidence="1" type="ORF">KUM34_019745</name>
</gene>
<name>A0AA46WUM5_RHORH</name>
<evidence type="ECO:0000313" key="1">
    <source>
        <dbReference type="EMBL" id="UZF44082.1"/>
    </source>
</evidence>
<organism evidence="1 2">
    <name type="scientific">Rhodococcus rhodochrous</name>
    <dbReference type="NCBI Taxonomy" id="1829"/>
    <lineage>
        <taxon>Bacteria</taxon>
        <taxon>Bacillati</taxon>
        <taxon>Actinomycetota</taxon>
        <taxon>Actinomycetes</taxon>
        <taxon>Mycobacteriales</taxon>
        <taxon>Nocardiaceae</taxon>
        <taxon>Rhodococcus</taxon>
    </lineage>
</organism>
<dbReference type="AlphaFoldDB" id="A0AA46WUM5"/>
<dbReference type="EMBL" id="CP083974">
    <property type="protein sequence ID" value="UZF44082.1"/>
    <property type="molecule type" value="Genomic_DNA"/>
</dbReference>
<accession>A0AA46WUM5</accession>
<dbReference type="Proteomes" id="UP001162740">
    <property type="component" value="Chromosome"/>
</dbReference>
<dbReference type="RefSeq" id="WP_229582646.1">
    <property type="nucleotide sequence ID" value="NZ_CP083974.1"/>
</dbReference>
<evidence type="ECO:0000313" key="2">
    <source>
        <dbReference type="Proteomes" id="UP001162740"/>
    </source>
</evidence>